<protein>
    <submittedName>
        <fullName evidence="1">Uncharacterized protein</fullName>
    </submittedName>
</protein>
<organism evidence="1">
    <name type="scientific">Marinobacter sp. MMG032</name>
    <dbReference type="NCBI Taxonomy" id="3158548"/>
    <lineage>
        <taxon>Bacteria</taxon>
        <taxon>Pseudomonadati</taxon>
        <taxon>Pseudomonadota</taxon>
        <taxon>Gammaproteobacteria</taxon>
        <taxon>Pseudomonadales</taxon>
        <taxon>Marinobacteraceae</taxon>
        <taxon>Marinobacter</taxon>
    </lineage>
</organism>
<accession>A0AAU7MSS0</accession>
<dbReference type="AlphaFoldDB" id="A0AAU7MSS0"/>
<gene>
    <name evidence="1" type="ORF">ABNF92_19560</name>
</gene>
<evidence type="ECO:0000313" key="1">
    <source>
        <dbReference type="EMBL" id="XBQ21606.1"/>
    </source>
</evidence>
<dbReference type="RefSeq" id="WP_222535033.1">
    <property type="nucleotide sequence ID" value="NZ_CP157803.1"/>
</dbReference>
<geneLocation type="plasmid" evidence="1">
    <name>unnaned</name>
</geneLocation>
<keyword evidence="1" id="KW-0614">Plasmid</keyword>
<dbReference type="EMBL" id="CP157803">
    <property type="protein sequence ID" value="XBQ21606.1"/>
    <property type="molecule type" value="Genomic_DNA"/>
</dbReference>
<sequence>MMEAMELPDLFDVSEEQPEPLTHIVEHYAVLLDVGDRDGYQVCAEFLRAVERVGYTFSYGLDGVPYGLRLL</sequence>
<proteinExistence type="predicted"/>
<dbReference type="KEGG" id="mamm:ABNF92_19560"/>
<reference evidence="1" key="1">
    <citation type="submission" date="2024-05" db="EMBL/GenBank/DDBJ databases">
        <title>Draft Genome Sequences of Flagellimonas sp. MMG031 and Marinobacter sp. MMG032 Isolated from the dinoflagellate Symbiodinium pilosum.</title>
        <authorList>
            <person name="Shikuma N.J."/>
            <person name="Farrell M.V."/>
        </authorList>
    </citation>
    <scope>NUCLEOTIDE SEQUENCE</scope>
    <source>
        <strain evidence="1">MMG032</strain>
        <plasmid evidence="1">unnaned</plasmid>
    </source>
</reference>
<name>A0AAU7MSS0_9GAMM</name>